<name>A0A180FY43_PUCT1</name>
<dbReference type="AlphaFoldDB" id="A0A180FY43"/>
<evidence type="ECO:0000313" key="3">
    <source>
        <dbReference type="EnsemblFungi" id="PTTG_30800-t43_1-p1"/>
    </source>
</evidence>
<dbReference type="VEuPathDB" id="FungiDB:PTTG_30800"/>
<reference evidence="2" key="2">
    <citation type="submission" date="2016-05" db="EMBL/GenBank/DDBJ databases">
        <title>Comparative analysis highlights variable genome content of wheat rusts and divergence of the mating loci.</title>
        <authorList>
            <person name="Cuomo C.A."/>
            <person name="Bakkeren G."/>
            <person name="Szabo L."/>
            <person name="Khalil H."/>
            <person name="Joly D."/>
            <person name="Goldberg J."/>
            <person name="Young S."/>
            <person name="Zeng Q."/>
            <person name="Fellers J."/>
        </authorList>
    </citation>
    <scope>NUCLEOTIDE SEQUENCE [LARGE SCALE GENOMIC DNA]</scope>
    <source>
        <strain evidence="2">1-1 BBBD Race 1</strain>
    </source>
</reference>
<reference evidence="3" key="4">
    <citation type="submission" date="2025-05" db="UniProtKB">
        <authorList>
            <consortium name="EnsemblFungi"/>
        </authorList>
    </citation>
    <scope>IDENTIFICATION</scope>
    <source>
        <strain evidence="3">isolate 1-1 / race 1 (BBBD)</strain>
    </source>
</reference>
<sequence length="203" mass="22565">MTTRLSPPLYGSTPPLEFELGLTWAQRRGWRKVGPGGRQGDRHPGNILVSDSTYEVIHIDYGICFGQGLNLIHPKVVPFQFTPNLELLLQDLTIRSKGRWRKGANKDDELRIFKHFFATTLWHLSGARGAPPMPTVPVAPPSMTEWRLYGPGSLSRHRGAWSAGTPAGRIGFAQSAPLCLATSDRPKIRVKAPTSWPEALYFP</sequence>
<dbReference type="PANTHER" id="PTHR11139">
    <property type="entry name" value="ATAXIA TELANGIECTASIA MUTATED ATM -RELATED"/>
    <property type="match status" value="1"/>
</dbReference>
<dbReference type="InterPro" id="IPR011009">
    <property type="entry name" value="Kinase-like_dom_sf"/>
</dbReference>
<dbReference type="InterPro" id="IPR000403">
    <property type="entry name" value="PI3/4_kinase_cat_dom"/>
</dbReference>
<dbReference type="STRING" id="630390.A0A180FY43"/>
<reference evidence="2" key="1">
    <citation type="submission" date="2009-11" db="EMBL/GenBank/DDBJ databases">
        <authorList>
            <consortium name="The Broad Institute Genome Sequencing Platform"/>
            <person name="Ward D."/>
            <person name="Feldgarden M."/>
            <person name="Earl A."/>
            <person name="Young S.K."/>
            <person name="Zeng Q."/>
            <person name="Koehrsen M."/>
            <person name="Alvarado L."/>
            <person name="Berlin A."/>
            <person name="Bochicchio J."/>
            <person name="Borenstein D."/>
            <person name="Chapman S.B."/>
            <person name="Chen Z."/>
            <person name="Engels R."/>
            <person name="Freedman E."/>
            <person name="Gellesch M."/>
            <person name="Goldberg J."/>
            <person name="Griggs A."/>
            <person name="Gujja S."/>
            <person name="Heilman E."/>
            <person name="Heiman D."/>
            <person name="Hepburn T."/>
            <person name="Howarth C."/>
            <person name="Jen D."/>
            <person name="Larson L."/>
            <person name="Lewis B."/>
            <person name="Mehta T."/>
            <person name="Park D."/>
            <person name="Pearson M."/>
            <person name="Roberts A."/>
            <person name="Saif S."/>
            <person name="Shea T."/>
            <person name="Shenoy N."/>
            <person name="Sisk P."/>
            <person name="Stolte C."/>
            <person name="Sykes S."/>
            <person name="Thomson T."/>
            <person name="Walk T."/>
            <person name="White J."/>
            <person name="Yandava C."/>
            <person name="Izard J."/>
            <person name="Baranova O.V."/>
            <person name="Blanton J.M."/>
            <person name="Tanner A.C."/>
            <person name="Dewhirst F.E."/>
            <person name="Haas B."/>
            <person name="Nusbaum C."/>
            <person name="Birren B."/>
        </authorList>
    </citation>
    <scope>NUCLEOTIDE SEQUENCE [LARGE SCALE GENOMIC DNA]</scope>
    <source>
        <strain evidence="2">1-1 BBBD Race 1</strain>
    </source>
</reference>
<dbReference type="GO" id="GO:0004674">
    <property type="term" value="F:protein serine/threonine kinase activity"/>
    <property type="evidence" value="ECO:0007669"/>
    <property type="project" value="TreeGrafter"/>
</dbReference>
<accession>A0A180FY43</accession>
<dbReference type="OrthoDB" id="381190at2759"/>
<gene>
    <name evidence="2" type="ORF">PTTG_30800</name>
</gene>
<protein>
    <submittedName>
        <fullName evidence="3">PI3K/PI4K domain-containing protein</fullName>
    </submittedName>
</protein>
<dbReference type="EnsemblFungi" id="PTTG_30800-t43_1">
    <property type="protein sequence ID" value="PTTG_30800-t43_1-p1"/>
    <property type="gene ID" value="PTTG_30800"/>
</dbReference>
<organism evidence="2">
    <name type="scientific">Puccinia triticina (isolate 1-1 / race 1 (BBBD))</name>
    <name type="common">Brown leaf rust fungus</name>
    <dbReference type="NCBI Taxonomy" id="630390"/>
    <lineage>
        <taxon>Eukaryota</taxon>
        <taxon>Fungi</taxon>
        <taxon>Dikarya</taxon>
        <taxon>Basidiomycota</taxon>
        <taxon>Pucciniomycotina</taxon>
        <taxon>Pucciniomycetes</taxon>
        <taxon>Pucciniales</taxon>
        <taxon>Pucciniaceae</taxon>
        <taxon>Puccinia</taxon>
    </lineage>
</organism>
<feature type="domain" description="PI3K/PI4K catalytic" evidence="1">
    <location>
        <begin position="40"/>
        <end position="91"/>
    </location>
</feature>
<reference evidence="3 4" key="3">
    <citation type="journal article" date="2017" name="G3 (Bethesda)">
        <title>Comparative analysis highlights variable genome content of wheat rusts and divergence of the mating loci.</title>
        <authorList>
            <person name="Cuomo C.A."/>
            <person name="Bakkeren G."/>
            <person name="Khalil H.B."/>
            <person name="Panwar V."/>
            <person name="Joly D."/>
            <person name="Linning R."/>
            <person name="Sakthikumar S."/>
            <person name="Song X."/>
            <person name="Adiconis X."/>
            <person name="Fan L."/>
            <person name="Goldberg J.M."/>
            <person name="Levin J.Z."/>
            <person name="Young S."/>
            <person name="Zeng Q."/>
            <person name="Anikster Y."/>
            <person name="Bruce M."/>
            <person name="Wang M."/>
            <person name="Yin C."/>
            <person name="McCallum B."/>
            <person name="Szabo L.J."/>
            <person name="Hulbert S."/>
            <person name="Chen X."/>
            <person name="Fellers J.P."/>
        </authorList>
    </citation>
    <scope>NUCLEOTIDE SEQUENCE</scope>
    <source>
        <strain evidence="4">Isolate 1-1 / race 1 (BBBD)</strain>
        <strain evidence="3">isolate 1-1 / race 1 (BBBD)</strain>
    </source>
</reference>
<dbReference type="GO" id="GO:0005634">
    <property type="term" value="C:nucleus"/>
    <property type="evidence" value="ECO:0007669"/>
    <property type="project" value="TreeGrafter"/>
</dbReference>
<dbReference type="Pfam" id="PF00454">
    <property type="entry name" value="PI3_PI4_kinase"/>
    <property type="match status" value="1"/>
</dbReference>
<evidence type="ECO:0000259" key="1">
    <source>
        <dbReference type="Pfam" id="PF00454"/>
    </source>
</evidence>
<dbReference type="Proteomes" id="UP000005240">
    <property type="component" value="Unassembled WGS sequence"/>
</dbReference>
<keyword evidence="4" id="KW-1185">Reference proteome</keyword>
<dbReference type="Gene3D" id="1.10.1070.11">
    <property type="entry name" value="Phosphatidylinositol 3-/4-kinase, catalytic domain"/>
    <property type="match status" value="1"/>
</dbReference>
<evidence type="ECO:0000313" key="4">
    <source>
        <dbReference type="Proteomes" id="UP000005240"/>
    </source>
</evidence>
<evidence type="ECO:0000313" key="2">
    <source>
        <dbReference type="EMBL" id="OAV85089.1"/>
    </source>
</evidence>
<dbReference type="InterPro" id="IPR036940">
    <property type="entry name" value="PI3/4_kinase_cat_sf"/>
</dbReference>
<dbReference type="SUPFAM" id="SSF56112">
    <property type="entry name" value="Protein kinase-like (PK-like)"/>
    <property type="match status" value="1"/>
</dbReference>
<proteinExistence type="predicted"/>
<dbReference type="EMBL" id="ADAS02007227">
    <property type="protein sequence ID" value="OAV85089.1"/>
    <property type="molecule type" value="Genomic_DNA"/>
</dbReference>
<dbReference type="InterPro" id="IPR050517">
    <property type="entry name" value="DDR_Repair_Kinase"/>
</dbReference>